<dbReference type="InterPro" id="IPR050090">
    <property type="entry name" value="Tyrosine_recombinase_XerCD"/>
</dbReference>
<sequence length="499" mass="55612">MKTPRGQEVEFWEPRKRENRSKPWELRWRVDDRVKSKSFKTKALAQNREKALHAAARDGEAFDPVTCEPVSWLRSAETFFAHAIAFTQARWVDSAPKTRSNRSEMLMRLILAHVDAKKVKKTPAPASDLAVRRAIVNYGLSFTVAENASGQRTAEPRKRPAEVARILAWVESVSRPVAELGDLDTVTDVVDATGAKLVGKGRCSPTTMRNRRKILRACLQHAVARGIIASNPLMGVRFQQTRKELAVNPHTTPDLEQVQRILGAVVASPVARDRRLVAFFGIAALTGMRPGELRALRADEVTWPQHMPKGSRPGWGRLTASSSRADIGELWTDDGGRVQARELKQRGEDEVRPIPLPPEGAALLRWHLDEFGAAPDGRLFSLEEGDDVHGDVYRRAWERARKTALTDDELTRGVGKRVYDLRHCHASTLINVGVPTTEIARRLGHSVEVLLTTYVHWFTHLEDEANALIDQVFADHGPITGHLLSPAPEPPETPSSEAQ</sequence>
<dbReference type="PANTHER" id="PTHR30349">
    <property type="entry name" value="PHAGE INTEGRASE-RELATED"/>
    <property type="match status" value="1"/>
</dbReference>
<accession>A0ABV8FGU7</accession>
<organism evidence="6 7">
    <name type="scientific">Nocardiopsis sediminis</name>
    <dbReference type="NCBI Taxonomy" id="1778267"/>
    <lineage>
        <taxon>Bacteria</taxon>
        <taxon>Bacillati</taxon>
        <taxon>Actinomycetota</taxon>
        <taxon>Actinomycetes</taxon>
        <taxon>Streptosporangiales</taxon>
        <taxon>Nocardiopsidaceae</taxon>
        <taxon>Nocardiopsis</taxon>
    </lineage>
</organism>
<evidence type="ECO:0000256" key="1">
    <source>
        <dbReference type="ARBA" id="ARBA00008857"/>
    </source>
</evidence>
<comment type="caution">
    <text evidence="6">The sequence shown here is derived from an EMBL/GenBank/DDBJ whole genome shotgun (WGS) entry which is preliminary data.</text>
</comment>
<dbReference type="Gene3D" id="1.10.443.10">
    <property type="entry name" value="Intergrase catalytic core"/>
    <property type="match status" value="1"/>
</dbReference>
<evidence type="ECO:0000313" key="7">
    <source>
        <dbReference type="Proteomes" id="UP001595847"/>
    </source>
</evidence>
<dbReference type="Gene3D" id="1.10.150.130">
    <property type="match status" value="1"/>
</dbReference>
<dbReference type="InterPro" id="IPR010998">
    <property type="entry name" value="Integrase_recombinase_N"/>
</dbReference>
<evidence type="ECO:0000259" key="5">
    <source>
        <dbReference type="PROSITE" id="PS51898"/>
    </source>
</evidence>
<gene>
    <name evidence="6" type="ORF">ACFOVU_01500</name>
</gene>
<proteinExistence type="inferred from homology"/>
<keyword evidence="3" id="KW-0233">DNA recombination</keyword>
<reference evidence="7" key="1">
    <citation type="journal article" date="2019" name="Int. J. Syst. Evol. Microbiol.">
        <title>The Global Catalogue of Microorganisms (GCM) 10K type strain sequencing project: providing services to taxonomists for standard genome sequencing and annotation.</title>
        <authorList>
            <consortium name="The Broad Institute Genomics Platform"/>
            <consortium name="The Broad Institute Genome Sequencing Center for Infectious Disease"/>
            <person name="Wu L."/>
            <person name="Ma J."/>
        </authorList>
    </citation>
    <scope>NUCLEOTIDE SEQUENCE [LARGE SCALE GENOMIC DNA]</scope>
    <source>
        <strain evidence="7">TBRC 1826</strain>
    </source>
</reference>
<evidence type="ECO:0000256" key="4">
    <source>
        <dbReference type="SAM" id="MobiDB-lite"/>
    </source>
</evidence>
<dbReference type="PROSITE" id="PS51898">
    <property type="entry name" value="TYR_RECOMBINASE"/>
    <property type="match status" value="1"/>
</dbReference>
<dbReference type="RefSeq" id="WP_378529442.1">
    <property type="nucleotide sequence ID" value="NZ_JBHSBH010000003.1"/>
</dbReference>
<name>A0ABV8FGU7_9ACTN</name>
<dbReference type="InterPro" id="IPR011010">
    <property type="entry name" value="DNA_brk_join_enz"/>
</dbReference>
<feature type="region of interest" description="Disordered" evidence="4">
    <location>
        <begin position="1"/>
        <end position="20"/>
    </location>
</feature>
<keyword evidence="7" id="KW-1185">Reference proteome</keyword>
<dbReference type="Proteomes" id="UP001595847">
    <property type="component" value="Unassembled WGS sequence"/>
</dbReference>
<evidence type="ECO:0000313" key="6">
    <source>
        <dbReference type="EMBL" id="MFC3994574.1"/>
    </source>
</evidence>
<evidence type="ECO:0000256" key="2">
    <source>
        <dbReference type="ARBA" id="ARBA00023125"/>
    </source>
</evidence>
<feature type="region of interest" description="Disordered" evidence="4">
    <location>
        <begin position="480"/>
        <end position="499"/>
    </location>
</feature>
<feature type="domain" description="Tyr recombinase" evidence="5">
    <location>
        <begin position="247"/>
        <end position="469"/>
    </location>
</feature>
<protein>
    <submittedName>
        <fullName evidence="6">Tyrosine-type recombinase/integrase</fullName>
    </submittedName>
</protein>
<evidence type="ECO:0000256" key="3">
    <source>
        <dbReference type="ARBA" id="ARBA00023172"/>
    </source>
</evidence>
<dbReference type="PANTHER" id="PTHR30349:SF64">
    <property type="entry name" value="PROPHAGE INTEGRASE INTD-RELATED"/>
    <property type="match status" value="1"/>
</dbReference>
<dbReference type="InterPro" id="IPR002104">
    <property type="entry name" value="Integrase_catalytic"/>
</dbReference>
<dbReference type="SUPFAM" id="SSF56349">
    <property type="entry name" value="DNA breaking-rejoining enzymes"/>
    <property type="match status" value="1"/>
</dbReference>
<comment type="similarity">
    <text evidence="1">Belongs to the 'phage' integrase family.</text>
</comment>
<dbReference type="InterPro" id="IPR013762">
    <property type="entry name" value="Integrase-like_cat_sf"/>
</dbReference>
<dbReference type="EMBL" id="JBHSBH010000003">
    <property type="protein sequence ID" value="MFC3994574.1"/>
    <property type="molecule type" value="Genomic_DNA"/>
</dbReference>
<keyword evidence="2" id="KW-0238">DNA-binding</keyword>